<dbReference type="Proteomes" id="UP000224854">
    <property type="component" value="Unassembled WGS sequence"/>
</dbReference>
<feature type="compositionally biased region" description="Polar residues" evidence="1">
    <location>
        <begin position="500"/>
        <end position="517"/>
    </location>
</feature>
<feature type="compositionally biased region" description="Polar residues" evidence="1">
    <location>
        <begin position="524"/>
        <end position="543"/>
    </location>
</feature>
<reference evidence="2 3" key="1">
    <citation type="submission" date="2017-06" db="EMBL/GenBank/DDBJ databases">
        <title>Ant-infecting Ophiocordyceps genomes reveal a high diversity of potential behavioral manipulation genes and a possible major role for enterotoxins.</title>
        <authorList>
            <person name="De Bekker C."/>
            <person name="Evans H.C."/>
            <person name="Brachmann A."/>
            <person name="Hughes D.P."/>
        </authorList>
    </citation>
    <scope>NUCLEOTIDE SEQUENCE [LARGE SCALE GENOMIC DNA]</scope>
    <source>
        <strain evidence="2 3">1348a</strain>
    </source>
</reference>
<sequence>MDAAAKTIEWLSQQILPEKPHHLSYNPQWRYRPRPDDSTSRFEEWHNTRLQYMTLVSQADRGTLMTRPYYDMREEPPKPVPRQVSALAKPGDKKKKLSLSDYKNKKTGLASSDSPPEPSLLKQRESDRAASPPHPPSHSSSQLPPSSHPSQPPPPPPVATDARKPTPEIKRPENSRLQDARPSSVEAKPRQPREGPSDTKLPPKPPSLPPKPPSPPNKRRAAEADDARPLKRPKQEDKRSADSSLYRDDVSRRKDRVQNAARDAPPATEDGSANVPNGKSILKNALGSTKNPSPVAPARRESTNGVRSNSKENTRGEKLDSSKPSLPPLLSPLHFSFGNNDRSQPGQGQTSPKMDKKKKADVGNASPHNKKTDAEPGLEDEIRRRKKALSETGQEKTKENGRKKPVVDNEEASAPLPPRLGHRRRLLVSLFIPETLRPAFRKMMAPCGRKETVGPEADRERKKERPVSDETPQAAQARKRPAGAIEGAGETTASKRPRTSDLSSLSRVAATPSTPSKKSIAMSRVSSSNSLAQTPGEHVTSTPAALATTDRRANGQDSGVATRGEKADVQSLTELEERLTAKAKVLKRNGDSMLREFRNSHVNNAKGKPFEHKVKLGYVLSMESIIAFFMAFQTDDKIRSAGNKLWDHWKWQSLFPLIEHMLQEVSRDGLHNSQPLYALLLILHARCHDELLKCYGQYDQKSLKQNDIASIDQMLSRVRRRARLWAVAHDAVANIDNADLRADMTPWASLDDVTEASLKVLRKWCAEEKVDWTPHPMIRDSWPISKAGQS</sequence>
<comment type="caution">
    <text evidence="2">The sequence shown here is derived from an EMBL/GenBank/DDBJ whole genome shotgun (WGS) entry which is preliminary data.</text>
</comment>
<feature type="compositionally biased region" description="Pro residues" evidence="1">
    <location>
        <begin position="146"/>
        <end position="158"/>
    </location>
</feature>
<organism evidence="2 3">
    <name type="scientific">Ophiocordyceps australis</name>
    <dbReference type="NCBI Taxonomy" id="1399860"/>
    <lineage>
        <taxon>Eukaryota</taxon>
        <taxon>Fungi</taxon>
        <taxon>Dikarya</taxon>
        <taxon>Ascomycota</taxon>
        <taxon>Pezizomycotina</taxon>
        <taxon>Sordariomycetes</taxon>
        <taxon>Hypocreomycetidae</taxon>
        <taxon>Hypocreales</taxon>
        <taxon>Ophiocordycipitaceae</taxon>
        <taxon>Ophiocordyceps</taxon>
    </lineage>
</organism>
<feature type="compositionally biased region" description="Basic and acidic residues" evidence="1">
    <location>
        <begin position="309"/>
        <end position="321"/>
    </location>
</feature>
<evidence type="ECO:0000256" key="1">
    <source>
        <dbReference type="SAM" id="MobiDB-lite"/>
    </source>
</evidence>
<feature type="compositionally biased region" description="Low complexity" evidence="1">
    <location>
        <begin position="482"/>
        <end position="492"/>
    </location>
</feature>
<evidence type="ECO:0000313" key="2">
    <source>
        <dbReference type="EMBL" id="PHH67479.1"/>
    </source>
</evidence>
<accession>A0A2C5XCN1</accession>
<name>A0A2C5XCN1_9HYPO</name>
<feature type="compositionally biased region" description="Basic and acidic residues" evidence="1">
    <location>
        <begin position="393"/>
        <end position="407"/>
    </location>
</feature>
<feature type="compositionally biased region" description="Pro residues" evidence="1">
    <location>
        <begin position="202"/>
        <end position="216"/>
    </location>
</feature>
<feature type="compositionally biased region" description="Basic and acidic residues" evidence="1">
    <location>
        <begin position="187"/>
        <end position="197"/>
    </location>
</feature>
<dbReference type="EMBL" id="NJEU01001434">
    <property type="protein sequence ID" value="PHH67479.1"/>
    <property type="molecule type" value="Genomic_DNA"/>
</dbReference>
<feature type="compositionally biased region" description="Polar residues" evidence="1">
    <location>
        <begin position="337"/>
        <end position="352"/>
    </location>
</feature>
<feature type="region of interest" description="Disordered" evidence="1">
    <location>
        <begin position="70"/>
        <end position="423"/>
    </location>
</feature>
<feature type="compositionally biased region" description="Basic and acidic residues" evidence="1">
    <location>
        <begin position="220"/>
        <end position="252"/>
    </location>
</feature>
<evidence type="ECO:0000313" key="3">
    <source>
        <dbReference type="Proteomes" id="UP000224854"/>
    </source>
</evidence>
<feature type="region of interest" description="Disordered" evidence="1">
    <location>
        <begin position="445"/>
        <end position="566"/>
    </location>
</feature>
<dbReference type="OrthoDB" id="284473at2759"/>
<feature type="compositionally biased region" description="Basic and acidic residues" evidence="1">
    <location>
        <begin position="448"/>
        <end position="468"/>
    </location>
</feature>
<keyword evidence="3" id="KW-1185">Reference proteome</keyword>
<protein>
    <submittedName>
        <fullName evidence="2">Uncharacterized protein</fullName>
    </submittedName>
</protein>
<dbReference type="AlphaFoldDB" id="A0A2C5XCN1"/>
<proteinExistence type="predicted"/>
<feature type="compositionally biased region" description="Basic and acidic residues" evidence="1">
    <location>
        <begin position="161"/>
        <end position="179"/>
    </location>
</feature>
<gene>
    <name evidence="2" type="ORF">CDD82_1447</name>
</gene>